<sequence length="211" mass="23218">MARTSKRQYNNEQARHRWFDCLVLKLQRKGWGHPNRLMTWEEVSAIPVTGTRGGLRRLQTTSYRKAGTGEREIQRGAVGNGDSGRETSRDVESEGSSKGEEKGSRGQESEGSEEVSQEEDLEESSGTAEEGNGEGEEEEAGESSEGASEDEEERTRDKAHGKQTSSCTRVVKEATDEPSRPIPSGCTDHSMLASFNNHVAAATWKNEVTLQ</sequence>
<dbReference type="EMBL" id="JBBNAF010000007">
    <property type="protein sequence ID" value="KAK9128413.1"/>
    <property type="molecule type" value="Genomic_DNA"/>
</dbReference>
<protein>
    <submittedName>
        <fullName evidence="2">Uncharacterized protein</fullName>
    </submittedName>
</protein>
<gene>
    <name evidence="2" type="ORF">Syun_017210</name>
</gene>
<name>A0AAP0J6M0_9MAGN</name>
<evidence type="ECO:0000256" key="1">
    <source>
        <dbReference type="SAM" id="MobiDB-lite"/>
    </source>
</evidence>
<accession>A0AAP0J6M0</accession>
<feature type="compositionally biased region" description="Basic and acidic residues" evidence="1">
    <location>
        <begin position="83"/>
        <end position="108"/>
    </location>
</feature>
<evidence type="ECO:0000313" key="2">
    <source>
        <dbReference type="EMBL" id="KAK9128413.1"/>
    </source>
</evidence>
<feature type="compositionally biased region" description="Acidic residues" evidence="1">
    <location>
        <begin position="110"/>
        <end position="123"/>
    </location>
</feature>
<feature type="region of interest" description="Disordered" evidence="1">
    <location>
        <begin position="57"/>
        <end position="188"/>
    </location>
</feature>
<evidence type="ECO:0000313" key="3">
    <source>
        <dbReference type="Proteomes" id="UP001420932"/>
    </source>
</evidence>
<keyword evidence="3" id="KW-1185">Reference proteome</keyword>
<feature type="compositionally biased region" description="Basic and acidic residues" evidence="1">
    <location>
        <begin position="170"/>
        <end position="179"/>
    </location>
</feature>
<organism evidence="2 3">
    <name type="scientific">Stephania yunnanensis</name>
    <dbReference type="NCBI Taxonomy" id="152371"/>
    <lineage>
        <taxon>Eukaryota</taxon>
        <taxon>Viridiplantae</taxon>
        <taxon>Streptophyta</taxon>
        <taxon>Embryophyta</taxon>
        <taxon>Tracheophyta</taxon>
        <taxon>Spermatophyta</taxon>
        <taxon>Magnoliopsida</taxon>
        <taxon>Ranunculales</taxon>
        <taxon>Menispermaceae</taxon>
        <taxon>Menispermoideae</taxon>
        <taxon>Cissampelideae</taxon>
        <taxon>Stephania</taxon>
    </lineage>
</organism>
<comment type="caution">
    <text evidence="2">The sequence shown here is derived from an EMBL/GenBank/DDBJ whole genome shotgun (WGS) entry which is preliminary data.</text>
</comment>
<proteinExistence type="predicted"/>
<reference evidence="2 3" key="1">
    <citation type="submission" date="2024-01" db="EMBL/GenBank/DDBJ databases">
        <title>Genome assemblies of Stephania.</title>
        <authorList>
            <person name="Yang L."/>
        </authorList>
    </citation>
    <scope>NUCLEOTIDE SEQUENCE [LARGE SCALE GENOMIC DNA]</scope>
    <source>
        <strain evidence="2">YNDBR</strain>
        <tissue evidence="2">Leaf</tissue>
    </source>
</reference>
<dbReference type="Proteomes" id="UP001420932">
    <property type="component" value="Unassembled WGS sequence"/>
</dbReference>
<feature type="compositionally biased region" description="Acidic residues" evidence="1">
    <location>
        <begin position="131"/>
        <end position="152"/>
    </location>
</feature>
<dbReference type="AlphaFoldDB" id="A0AAP0J6M0"/>